<feature type="repeat" description="Solcar" evidence="9">
    <location>
        <begin position="109"/>
        <end position="200"/>
    </location>
</feature>
<keyword evidence="6" id="KW-1133">Transmembrane helix</keyword>
<organism evidence="11 13">
    <name type="scientific">Furculomyces boomerangus</name>
    <dbReference type="NCBI Taxonomy" id="61424"/>
    <lineage>
        <taxon>Eukaryota</taxon>
        <taxon>Fungi</taxon>
        <taxon>Fungi incertae sedis</taxon>
        <taxon>Zoopagomycota</taxon>
        <taxon>Kickxellomycotina</taxon>
        <taxon>Harpellomycetes</taxon>
        <taxon>Harpellales</taxon>
        <taxon>Harpellaceae</taxon>
        <taxon>Furculomyces</taxon>
    </lineage>
</organism>
<dbReference type="InterPro" id="IPR002067">
    <property type="entry name" value="MCP"/>
</dbReference>
<name>A0A2T9Y8F9_9FUNG</name>
<dbReference type="EMBL" id="MBFT01000608">
    <property type="protein sequence ID" value="PVU88602.1"/>
    <property type="molecule type" value="Genomic_DNA"/>
</dbReference>
<evidence type="ECO:0000256" key="6">
    <source>
        <dbReference type="ARBA" id="ARBA00022989"/>
    </source>
</evidence>
<dbReference type="InterPro" id="IPR023395">
    <property type="entry name" value="MCP_dom_sf"/>
</dbReference>
<feature type="repeat" description="Solcar" evidence="9">
    <location>
        <begin position="215"/>
        <end position="293"/>
    </location>
</feature>
<dbReference type="SUPFAM" id="SSF103506">
    <property type="entry name" value="Mitochondrial carrier"/>
    <property type="match status" value="1"/>
</dbReference>
<dbReference type="GO" id="GO:0031966">
    <property type="term" value="C:mitochondrial membrane"/>
    <property type="evidence" value="ECO:0007669"/>
    <property type="project" value="UniProtKB-SubCell"/>
</dbReference>
<evidence type="ECO:0000256" key="8">
    <source>
        <dbReference type="ARBA" id="ARBA00023136"/>
    </source>
</evidence>
<protein>
    <recommendedName>
        <fullName evidence="14">Mitochondrial carrier</fullName>
    </recommendedName>
</protein>
<keyword evidence="5" id="KW-0677">Repeat</keyword>
<dbReference type="InterPro" id="IPR050567">
    <property type="entry name" value="Mitochondrial_Carrier"/>
</dbReference>
<evidence type="ECO:0000256" key="10">
    <source>
        <dbReference type="RuleBase" id="RU000488"/>
    </source>
</evidence>
<comment type="caution">
    <text evidence="11">The sequence shown here is derived from an EMBL/GenBank/DDBJ whole genome shotgun (WGS) entry which is preliminary data.</text>
</comment>
<dbReference type="OrthoDB" id="409586at2759"/>
<dbReference type="PRINTS" id="PR00926">
    <property type="entry name" value="MITOCARRIER"/>
</dbReference>
<dbReference type="PROSITE" id="PS50920">
    <property type="entry name" value="SOLCAR"/>
    <property type="match status" value="3"/>
</dbReference>
<sequence length="293" mass="31798">MSIARNPGVMDPKTKQAVFDCTAGSVGGIGQVFAGQPFDTIKVRMQTQPHLYKGTLDCLKKSIANDGVLGLYKGTLSPLMGVGLCVSIQFFTMEHMKRTFHTKNNGLDLTMPQLFISGATAGIANSIVSGPVEHVRTRLQVQTAAVGGGKQLYSGTFDCIKQIYGQYGLLGLYKGQAPTLVREFFGYGAYFSAYEFLVQKELARTGLKRDQLPSWQVCLYGSAAGFSMWLSCYPIDAIKSKIQTDGFGSSRKYNGMFDCLRKTLANEGVGGLFRGLSPCLLRAAPANAATFIW</sequence>
<comment type="subcellular location">
    <subcellularLocation>
        <location evidence="1">Mitochondrion membrane</location>
        <topology evidence="1">Multi-pass membrane protein</topology>
    </subcellularLocation>
</comment>
<keyword evidence="3 10" id="KW-0813">Transport</keyword>
<evidence type="ECO:0008006" key="14">
    <source>
        <dbReference type="Google" id="ProtNLM"/>
    </source>
</evidence>
<dbReference type="GO" id="GO:1990575">
    <property type="term" value="P:mitochondrial L-ornithine transmembrane transport"/>
    <property type="evidence" value="ECO:0007669"/>
    <property type="project" value="TreeGrafter"/>
</dbReference>
<keyword evidence="4 9" id="KW-0812">Transmembrane</keyword>
<dbReference type="Proteomes" id="UP000245699">
    <property type="component" value="Unassembled WGS sequence"/>
</dbReference>
<feature type="repeat" description="Solcar" evidence="9">
    <location>
        <begin position="15"/>
        <end position="99"/>
    </location>
</feature>
<evidence type="ECO:0000256" key="9">
    <source>
        <dbReference type="PROSITE-ProRule" id="PRU00282"/>
    </source>
</evidence>
<evidence type="ECO:0000256" key="5">
    <source>
        <dbReference type="ARBA" id="ARBA00022737"/>
    </source>
</evidence>
<dbReference type="GO" id="GO:0000064">
    <property type="term" value="F:L-ornithine transmembrane transporter activity"/>
    <property type="evidence" value="ECO:0007669"/>
    <property type="project" value="TreeGrafter"/>
</dbReference>
<dbReference type="PANTHER" id="PTHR45624:SF12">
    <property type="entry name" value="MITOCHONDRIAL ORNITHINE TRANSPORTER 1"/>
    <property type="match status" value="1"/>
</dbReference>
<keyword evidence="13" id="KW-1185">Reference proteome</keyword>
<evidence type="ECO:0000256" key="4">
    <source>
        <dbReference type="ARBA" id="ARBA00022692"/>
    </source>
</evidence>
<dbReference type="InterPro" id="IPR018108">
    <property type="entry name" value="MCP_transmembrane"/>
</dbReference>
<proteinExistence type="inferred from homology"/>
<evidence type="ECO:0000256" key="1">
    <source>
        <dbReference type="ARBA" id="ARBA00004225"/>
    </source>
</evidence>
<evidence type="ECO:0000256" key="2">
    <source>
        <dbReference type="ARBA" id="ARBA00006375"/>
    </source>
</evidence>
<dbReference type="PANTHER" id="PTHR45624">
    <property type="entry name" value="MITOCHONDRIAL BASIC AMINO ACIDS TRANSPORTER-RELATED"/>
    <property type="match status" value="1"/>
</dbReference>
<dbReference type="STRING" id="61424.A0A2T9Y8F9"/>
<keyword evidence="8 9" id="KW-0472">Membrane</keyword>
<gene>
    <name evidence="12" type="ORF">BB559_004001</name>
    <name evidence="11" type="ORF">BB559_005504</name>
</gene>
<dbReference type="Gene3D" id="1.50.40.10">
    <property type="entry name" value="Mitochondrial carrier domain"/>
    <property type="match status" value="2"/>
</dbReference>
<evidence type="ECO:0000256" key="3">
    <source>
        <dbReference type="ARBA" id="ARBA00022448"/>
    </source>
</evidence>
<dbReference type="AlphaFoldDB" id="A0A2T9Y8F9"/>
<dbReference type="EMBL" id="MBFT01000400">
    <property type="protein sequence ID" value="PVU91715.1"/>
    <property type="molecule type" value="Genomic_DNA"/>
</dbReference>
<reference evidence="11 13" key="1">
    <citation type="journal article" date="2018" name="MBio">
        <title>Comparative Genomics Reveals the Core Gene Toolbox for the Fungus-Insect Symbiosis.</title>
        <authorList>
            <person name="Wang Y."/>
            <person name="Stata M."/>
            <person name="Wang W."/>
            <person name="Stajich J.E."/>
            <person name="White M.M."/>
            <person name="Moncalvo J.M."/>
        </authorList>
    </citation>
    <scope>NUCLEOTIDE SEQUENCE [LARGE SCALE GENOMIC DNA]</scope>
    <source>
        <strain evidence="11 13">AUS-77-4</strain>
    </source>
</reference>
<evidence type="ECO:0000313" key="12">
    <source>
        <dbReference type="EMBL" id="PVU91715.1"/>
    </source>
</evidence>
<evidence type="ECO:0000313" key="13">
    <source>
        <dbReference type="Proteomes" id="UP000245699"/>
    </source>
</evidence>
<comment type="similarity">
    <text evidence="2 10">Belongs to the mitochondrial carrier (TC 2.A.29) family.</text>
</comment>
<accession>A0A2T9Y8F9</accession>
<evidence type="ECO:0000256" key="7">
    <source>
        <dbReference type="ARBA" id="ARBA00023128"/>
    </source>
</evidence>
<keyword evidence="7" id="KW-0496">Mitochondrion</keyword>
<evidence type="ECO:0000313" key="11">
    <source>
        <dbReference type="EMBL" id="PVU88602.1"/>
    </source>
</evidence>
<dbReference type="Pfam" id="PF00153">
    <property type="entry name" value="Mito_carr"/>
    <property type="match status" value="3"/>
</dbReference>